<accession>A0ABM8Q659</accession>
<dbReference type="RefSeq" id="WP_229932733.1">
    <property type="nucleotide sequence ID" value="NZ_CAJHOF010000007.1"/>
</dbReference>
<dbReference type="Proteomes" id="UP000789803">
    <property type="component" value="Unassembled WGS sequence"/>
</dbReference>
<gene>
    <name evidence="1" type="ORF">LMG7974_00929</name>
</gene>
<comment type="caution">
    <text evidence="1">The sequence shown here is derived from an EMBL/GenBank/DDBJ whole genome shotgun (WGS) entry which is preliminary data.</text>
</comment>
<keyword evidence="2" id="KW-1185">Reference proteome</keyword>
<sequence length="203" mass="23334">MVRCLTIFVFFVYFANAEVIKFYTDKTSSPILLTKAINTSIENSGAFIRGINEYQANEPYSYEVEILDYDYDRLSSSLLLNGLKVLQYENNNENFSIVLDIKNVRLNTAKIDFNSEIVLQKTTTPYIISLKGANSVTVRPNQASEWVADIRIYDRYLNQIRVIKNENVSDFITINIQANEYYAFIDDAVDINNIRGGVKLSYK</sequence>
<proteinExistence type="predicted"/>
<evidence type="ECO:0000313" key="2">
    <source>
        <dbReference type="Proteomes" id="UP000789803"/>
    </source>
</evidence>
<organism evidence="1 2">
    <name type="scientific">Campylobacter majalis</name>
    <dbReference type="NCBI Taxonomy" id="2790656"/>
    <lineage>
        <taxon>Bacteria</taxon>
        <taxon>Pseudomonadati</taxon>
        <taxon>Campylobacterota</taxon>
        <taxon>Epsilonproteobacteria</taxon>
        <taxon>Campylobacterales</taxon>
        <taxon>Campylobacteraceae</taxon>
        <taxon>Campylobacter</taxon>
    </lineage>
</organism>
<evidence type="ECO:0008006" key="3">
    <source>
        <dbReference type="Google" id="ProtNLM"/>
    </source>
</evidence>
<protein>
    <recommendedName>
        <fullName evidence="3">Periplasmic protein</fullName>
    </recommendedName>
</protein>
<evidence type="ECO:0000313" key="1">
    <source>
        <dbReference type="EMBL" id="CAD7288306.1"/>
    </source>
</evidence>
<dbReference type="EMBL" id="CAJHOF010000007">
    <property type="protein sequence ID" value="CAD7288306.1"/>
    <property type="molecule type" value="Genomic_DNA"/>
</dbReference>
<reference evidence="1 2" key="1">
    <citation type="submission" date="2020-11" db="EMBL/GenBank/DDBJ databases">
        <authorList>
            <person name="Peeters C."/>
        </authorList>
    </citation>
    <scope>NUCLEOTIDE SEQUENCE [LARGE SCALE GENOMIC DNA]</scope>
    <source>
        <strain evidence="1 2">LMG 7974</strain>
    </source>
</reference>
<name>A0ABM8Q659_9BACT</name>